<dbReference type="RefSeq" id="WP_160728329.1">
    <property type="nucleotide sequence ID" value="NZ_WTYC01000005.1"/>
</dbReference>
<keyword evidence="1" id="KW-1133">Transmembrane helix</keyword>
<gene>
    <name evidence="2" type="ORF">GRI69_11015</name>
</gene>
<keyword evidence="3" id="KW-1185">Reference proteome</keyword>
<dbReference type="Pfam" id="PF10067">
    <property type="entry name" value="DUF2306"/>
    <property type="match status" value="1"/>
</dbReference>
<evidence type="ECO:0000313" key="2">
    <source>
        <dbReference type="EMBL" id="MXO48786.1"/>
    </source>
</evidence>
<feature type="transmembrane region" description="Helical" evidence="1">
    <location>
        <begin position="149"/>
        <end position="167"/>
    </location>
</feature>
<dbReference type="AlphaFoldDB" id="A0A844XT67"/>
<reference evidence="2 3" key="1">
    <citation type="submission" date="2019-12" db="EMBL/GenBank/DDBJ databases">
        <title>Genomic-based taxomic classification of the family Erythrobacteraceae.</title>
        <authorList>
            <person name="Xu L."/>
        </authorList>
    </citation>
    <scope>NUCLEOTIDE SEQUENCE [LARGE SCALE GENOMIC DNA]</scope>
    <source>
        <strain evidence="2 3">DSM 17792</strain>
    </source>
</reference>
<protein>
    <submittedName>
        <fullName evidence="2">DUF2306 domain-containing protein</fullName>
    </submittedName>
</protein>
<dbReference type="InterPro" id="IPR018750">
    <property type="entry name" value="DUF2306_membrane"/>
</dbReference>
<feature type="transmembrane region" description="Helical" evidence="1">
    <location>
        <begin position="93"/>
        <end position="110"/>
    </location>
</feature>
<accession>A0A844XT67</accession>
<feature type="transmembrane region" description="Helical" evidence="1">
    <location>
        <begin position="27"/>
        <end position="48"/>
    </location>
</feature>
<sequence length="178" mass="19398">MTTFNNQTARRAQPGHAFDLSPVARTLISLSCFTLCFFVVLALGRAAFGFAPDLHHYDKLPVWIHVACVVPAIPLGGYLLLARKGTKRHKQLGKFWLILMLATATSAIFIKSGGSFSPIHLLIPVTFHAAWKTVATARRGNIAGHKKHLVLTYVLALLAPGIIAFAVPGRLMNQMVFG</sequence>
<dbReference type="EMBL" id="WTYC01000005">
    <property type="protein sequence ID" value="MXO48786.1"/>
    <property type="molecule type" value="Genomic_DNA"/>
</dbReference>
<dbReference type="Proteomes" id="UP000448199">
    <property type="component" value="Unassembled WGS sequence"/>
</dbReference>
<evidence type="ECO:0000313" key="3">
    <source>
        <dbReference type="Proteomes" id="UP000448199"/>
    </source>
</evidence>
<proteinExistence type="predicted"/>
<keyword evidence="1" id="KW-0812">Transmembrane</keyword>
<feature type="transmembrane region" description="Helical" evidence="1">
    <location>
        <begin position="60"/>
        <end position="81"/>
    </location>
</feature>
<comment type="caution">
    <text evidence="2">The sequence shown here is derived from an EMBL/GenBank/DDBJ whole genome shotgun (WGS) entry which is preliminary data.</text>
</comment>
<dbReference type="OrthoDB" id="9815686at2"/>
<evidence type="ECO:0000256" key="1">
    <source>
        <dbReference type="SAM" id="Phobius"/>
    </source>
</evidence>
<organism evidence="2 3">
    <name type="scientific">Qipengyuania vulgaris</name>
    <dbReference type="NCBI Taxonomy" id="291985"/>
    <lineage>
        <taxon>Bacteria</taxon>
        <taxon>Pseudomonadati</taxon>
        <taxon>Pseudomonadota</taxon>
        <taxon>Alphaproteobacteria</taxon>
        <taxon>Sphingomonadales</taxon>
        <taxon>Erythrobacteraceae</taxon>
        <taxon>Qipengyuania</taxon>
    </lineage>
</organism>
<name>A0A844XT67_9SPHN</name>
<keyword evidence="1" id="KW-0472">Membrane</keyword>